<dbReference type="Gene3D" id="1.20.1540.10">
    <property type="entry name" value="Rhomboid-like"/>
    <property type="match status" value="1"/>
</dbReference>
<feature type="domain" description="Peptidase S54 rhomboid" evidence="16">
    <location>
        <begin position="253"/>
        <end position="391"/>
    </location>
</feature>
<dbReference type="SUPFAM" id="SSF144091">
    <property type="entry name" value="Rhomboid-like"/>
    <property type="match status" value="1"/>
</dbReference>
<sequence>MAAHSYYNGGYSNNPPAYEQAFPHTEPVDRVSPVSQGHGYTSNSGHPYASADYGSHDPRHSQHSIGSDQGAYVAGGRFNEADIYSDNIPLKAHNQDPNGSSPPWMQQPTQYAPEPAAMEPAGPPVAGMRRQKKGIFKKKLAWVTYTFTTVQLIVFIVELVKNAQLTGSPIQLHPQFNPMIGPSPYLQINMGARYIPCMKNVDKIQNSEEEFLFPCPNATSTTDFVCTLSELCGFNGVPNPHPGGSLDDRPEPNQWFRFIIPMFLHTGIIHIGFNLLVQLTMAADMERTVGWWRFAFVYLASGIWGFVLGGNYASQGESSCGCSGSLFGILALYILDLLYTWGERTSPWTELVIMIFGIAISFVLGLLPGLDNFSHIGGFIMGLASGLCIMRSPNALRERIGLARNPYVAMSGAAGVSTGPENKVTNPGSSIAEFFKARKSSKTSKDSSALAFFKGRKPLWWAWWLVRLGALVAVLIGFILLIVDFYKYHSSNCSWCYRLSCLPVNDWCEQDRHSHGNPGDIAANVSILAQTPPAGLGPPSDDVGGLRRSEYRVEAVAKPVDWDTEHDTRSPSLRMPKCLVYGGGVYGSRIAADDWGWSASIQRAACGRVAGVYGVDGELERGFARCVLKMDHHCPWLATCVGMYNYKAFLLFLVYTSLFCWVDFAVAATWVWSEVFDNAPYLESMLPVNVVLLAILGGIIGLVLTGFTAWHISLAVRGVTTIECLEKTRYVSPLRKALDRHRYEHILGTGNGSTADSFGHRLQDYGQQILDAHANAIPGVTRVEEGEEPAGHGVSGDQLTPAQQALTRSYVELERQREHDRYQDYLDEEDNGKLPHAFDLGWRKNLLHLFGNRPLLWPIPVCTTTGDGWRWEPSKKFLEAQEGLRLKREQDMANQQHYYRDLYSRNMNNGRAWLEPQAAAPTWNPNQPLDTFRNPERPATGVSMQTLAPMSPRPRPGDSDFEDDISETDPLTTGQGSVPANAAVGRLRKPDEAGSRREDSSEWRDWD</sequence>
<feature type="transmembrane region" description="Helical" evidence="13">
    <location>
        <begin position="348"/>
        <end position="367"/>
    </location>
</feature>
<comment type="function">
    <text evidence="13">Serine protease involved in intramembrane proteolysis.</text>
</comment>
<evidence type="ECO:0000256" key="8">
    <source>
        <dbReference type="ARBA" id="ARBA00022989"/>
    </source>
</evidence>
<evidence type="ECO:0000259" key="16">
    <source>
        <dbReference type="Pfam" id="PF01694"/>
    </source>
</evidence>
<evidence type="ECO:0000313" key="17">
    <source>
        <dbReference type="EMBL" id="KAF7118117.1"/>
    </source>
</evidence>
<comment type="catalytic activity">
    <reaction evidence="12">
        <text>L-cysteinyl-[protein] + hexadecanoyl-CoA = S-hexadecanoyl-L-cysteinyl-[protein] + CoA</text>
        <dbReference type="Rhea" id="RHEA:36683"/>
        <dbReference type="Rhea" id="RHEA-COMP:10131"/>
        <dbReference type="Rhea" id="RHEA-COMP:11032"/>
        <dbReference type="ChEBI" id="CHEBI:29950"/>
        <dbReference type="ChEBI" id="CHEBI:57287"/>
        <dbReference type="ChEBI" id="CHEBI:57379"/>
        <dbReference type="ChEBI" id="CHEBI:74151"/>
        <dbReference type="EC" id="2.3.1.225"/>
    </reaction>
</comment>
<keyword evidence="4 13" id="KW-0645">Protease</keyword>
<proteinExistence type="inferred from homology"/>
<keyword evidence="6 13" id="KW-0378">Hydrolase</keyword>
<dbReference type="GO" id="GO:0004252">
    <property type="term" value="F:serine-type endopeptidase activity"/>
    <property type="evidence" value="ECO:0007669"/>
    <property type="project" value="InterPro"/>
</dbReference>
<protein>
    <recommendedName>
        <fullName evidence="13">Rhomboid-type serine protease</fullName>
        <ecNumber evidence="13">3.4.21.105</ecNumber>
    </recommendedName>
</protein>
<dbReference type="InterPro" id="IPR035952">
    <property type="entry name" value="Rhomboid-like_sf"/>
</dbReference>
<evidence type="ECO:0000313" key="18">
    <source>
        <dbReference type="EMBL" id="KAF7171590.1"/>
    </source>
</evidence>
<feature type="region of interest" description="Disordered" evidence="14">
    <location>
        <begin position="90"/>
        <end position="110"/>
    </location>
</feature>
<dbReference type="EC" id="3.4.21.105" evidence="13"/>
<name>A0A8H6P688_9EURO</name>
<dbReference type="InterPro" id="IPR002610">
    <property type="entry name" value="Peptidase_S54_rhomboid-like"/>
</dbReference>
<evidence type="ECO:0000256" key="11">
    <source>
        <dbReference type="ARBA" id="ARBA00023288"/>
    </source>
</evidence>
<feature type="transmembrane region" description="Helical" evidence="13">
    <location>
        <begin position="324"/>
        <end position="341"/>
    </location>
</feature>
<dbReference type="OrthoDB" id="2146116at2759"/>
<feature type="transmembrane region" description="Helical" evidence="13">
    <location>
        <begin position="684"/>
        <end position="707"/>
    </location>
</feature>
<feature type="transmembrane region" description="Helical" evidence="13">
    <location>
        <begin position="140"/>
        <end position="160"/>
    </location>
</feature>
<feature type="transmembrane region" description="Helical" evidence="13">
    <location>
        <begin position="289"/>
        <end position="312"/>
    </location>
</feature>
<keyword evidence="8 13" id="KW-1133">Transmembrane helix</keyword>
<evidence type="ECO:0000256" key="13">
    <source>
        <dbReference type="RuleBase" id="RU362115"/>
    </source>
</evidence>
<keyword evidence="19" id="KW-1185">Reference proteome</keyword>
<evidence type="ECO:0000256" key="1">
    <source>
        <dbReference type="ARBA" id="ARBA00000156"/>
    </source>
</evidence>
<dbReference type="GO" id="GO:0016020">
    <property type="term" value="C:membrane"/>
    <property type="evidence" value="ECO:0007669"/>
    <property type="project" value="UniProtKB-SubCell"/>
</dbReference>
<evidence type="ECO:0000256" key="14">
    <source>
        <dbReference type="SAM" id="MobiDB-lite"/>
    </source>
</evidence>
<feature type="transmembrane region" description="Helical" evidence="13">
    <location>
        <begin position="649"/>
        <end position="672"/>
    </location>
</feature>
<evidence type="ECO:0000256" key="10">
    <source>
        <dbReference type="ARBA" id="ARBA00023139"/>
    </source>
</evidence>
<evidence type="ECO:0000256" key="4">
    <source>
        <dbReference type="ARBA" id="ARBA00022670"/>
    </source>
</evidence>
<evidence type="ECO:0000259" key="15">
    <source>
        <dbReference type="Pfam" id="PF01529"/>
    </source>
</evidence>
<dbReference type="Proteomes" id="UP000662466">
    <property type="component" value="Unassembled WGS sequence"/>
</dbReference>
<feature type="compositionally biased region" description="Polar residues" evidence="14">
    <location>
        <begin position="95"/>
        <end position="110"/>
    </location>
</feature>
<evidence type="ECO:0000256" key="2">
    <source>
        <dbReference type="ARBA" id="ARBA00004141"/>
    </source>
</evidence>
<organism evidence="17 19">
    <name type="scientific">Aspergillus hiratsukae</name>
    <dbReference type="NCBI Taxonomy" id="1194566"/>
    <lineage>
        <taxon>Eukaryota</taxon>
        <taxon>Fungi</taxon>
        <taxon>Dikarya</taxon>
        <taxon>Ascomycota</taxon>
        <taxon>Pezizomycotina</taxon>
        <taxon>Eurotiomycetes</taxon>
        <taxon>Eurotiomycetidae</taxon>
        <taxon>Eurotiales</taxon>
        <taxon>Aspergillaceae</taxon>
        <taxon>Aspergillus</taxon>
        <taxon>Aspergillus subgen. Fumigati</taxon>
    </lineage>
</organism>
<feature type="domain" description="Palmitoyltransferase DHHC" evidence="15">
    <location>
        <begin position="624"/>
        <end position="726"/>
    </location>
</feature>
<feature type="compositionally biased region" description="Polar residues" evidence="14">
    <location>
        <begin position="969"/>
        <end position="978"/>
    </location>
</feature>
<evidence type="ECO:0000256" key="12">
    <source>
        <dbReference type="ARBA" id="ARBA00048048"/>
    </source>
</evidence>
<dbReference type="GO" id="GO:0006508">
    <property type="term" value="P:proteolysis"/>
    <property type="evidence" value="ECO:0007669"/>
    <property type="project" value="UniProtKB-KW"/>
</dbReference>
<dbReference type="PANTHER" id="PTHR22936">
    <property type="entry name" value="RHOMBOID-RELATED"/>
    <property type="match status" value="1"/>
</dbReference>
<gene>
    <name evidence="17" type="ORF">CNMCM5793_007510</name>
    <name evidence="18" type="ORF">CNMCM6106_006020</name>
</gene>
<feature type="region of interest" description="Disordered" evidence="14">
    <location>
        <begin position="28"/>
        <end position="72"/>
    </location>
</feature>
<dbReference type="AlphaFoldDB" id="A0A8H6P688"/>
<comment type="catalytic activity">
    <reaction evidence="1 13">
        <text>Cleaves type-1 transmembrane domains using a catalytic dyad composed of serine and histidine that are contributed by different transmembrane domains.</text>
        <dbReference type="EC" id="3.4.21.105"/>
    </reaction>
</comment>
<keyword evidence="9 13" id="KW-0472">Membrane</keyword>
<dbReference type="Pfam" id="PF01694">
    <property type="entry name" value="Rhomboid"/>
    <property type="match status" value="1"/>
</dbReference>
<dbReference type="EMBL" id="JACBAD010002075">
    <property type="protein sequence ID" value="KAF7118117.1"/>
    <property type="molecule type" value="Genomic_DNA"/>
</dbReference>
<accession>A0A8H6P688</accession>
<dbReference type="PANTHER" id="PTHR22936:SF69">
    <property type="entry name" value="RHOMBOID-LIKE PROTEIN"/>
    <property type="match status" value="1"/>
</dbReference>
<dbReference type="Pfam" id="PF01529">
    <property type="entry name" value="DHHC"/>
    <property type="match status" value="1"/>
</dbReference>
<keyword evidence="5 13" id="KW-0812">Transmembrane</keyword>
<dbReference type="InterPro" id="IPR001594">
    <property type="entry name" value="Palmitoyltrfase_DHHC"/>
</dbReference>
<evidence type="ECO:0000313" key="19">
    <source>
        <dbReference type="Proteomes" id="UP000630445"/>
    </source>
</evidence>
<comment type="subcellular location">
    <subcellularLocation>
        <location evidence="2 13">Membrane</location>
        <topology evidence="2 13">Multi-pass membrane protein</topology>
    </subcellularLocation>
</comment>
<comment type="similarity">
    <text evidence="3 13">Belongs to the peptidase S54 family.</text>
</comment>
<evidence type="ECO:0000256" key="5">
    <source>
        <dbReference type="ARBA" id="ARBA00022692"/>
    </source>
</evidence>
<feature type="compositionally biased region" description="Polar residues" evidence="14">
    <location>
        <begin position="33"/>
        <end position="45"/>
    </location>
</feature>
<dbReference type="Proteomes" id="UP000630445">
    <property type="component" value="Unassembled WGS sequence"/>
</dbReference>
<keyword evidence="11" id="KW-0449">Lipoprotein</keyword>
<evidence type="ECO:0000256" key="3">
    <source>
        <dbReference type="ARBA" id="ARBA00009045"/>
    </source>
</evidence>
<evidence type="ECO:0000256" key="6">
    <source>
        <dbReference type="ARBA" id="ARBA00022801"/>
    </source>
</evidence>
<dbReference type="PROSITE" id="PS50216">
    <property type="entry name" value="DHHC"/>
    <property type="match status" value="1"/>
</dbReference>
<keyword evidence="7 13" id="KW-0720">Serine protease</keyword>
<feature type="transmembrane region" description="Helical" evidence="13">
    <location>
        <begin position="461"/>
        <end position="483"/>
    </location>
</feature>
<reference evidence="17" key="1">
    <citation type="submission" date="2020-06" db="EMBL/GenBank/DDBJ databases">
        <title>Draft genome sequences of strains closely related to Aspergillus parafelis and Aspergillus hiratsukae.</title>
        <authorList>
            <person name="Dos Santos R.A.C."/>
            <person name="Rivero-Menendez O."/>
            <person name="Steenwyk J.L."/>
            <person name="Mead M.E."/>
            <person name="Goldman G.H."/>
            <person name="Alastruey-Izquierdo A."/>
            <person name="Rokas A."/>
        </authorList>
    </citation>
    <scope>NUCLEOTIDE SEQUENCE</scope>
    <source>
        <strain evidence="17">CNM-CM5793</strain>
        <strain evidence="18">CNM-CM6106</strain>
    </source>
</reference>
<dbReference type="EMBL" id="JACBAF010001920">
    <property type="protein sequence ID" value="KAF7171590.1"/>
    <property type="molecule type" value="Genomic_DNA"/>
</dbReference>
<keyword evidence="10" id="KW-0564">Palmitate</keyword>
<evidence type="ECO:0000256" key="9">
    <source>
        <dbReference type="ARBA" id="ARBA00023136"/>
    </source>
</evidence>
<comment type="caution">
    <text evidence="13">Lacks conserved residue(s) required for the propagation of feature annotation.</text>
</comment>
<feature type="transmembrane region" description="Helical" evidence="13">
    <location>
        <begin position="255"/>
        <end position="277"/>
    </location>
</feature>
<evidence type="ECO:0000256" key="7">
    <source>
        <dbReference type="ARBA" id="ARBA00022825"/>
    </source>
</evidence>
<feature type="region of interest" description="Disordered" evidence="14">
    <location>
        <begin position="920"/>
        <end position="1007"/>
    </location>
</feature>
<dbReference type="GO" id="GO:0019706">
    <property type="term" value="F:protein-cysteine S-palmitoyltransferase activity"/>
    <property type="evidence" value="ECO:0007669"/>
    <property type="project" value="UniProtKB-EC"/>
</dbReference>
<feature type="compositionally biased region" description="Basic and acidic residues" evidence="14">
    <location>
        <begin position="988"/>
        <end position="1007"/>
    </location>
</feature>
<dbReference type="InterPro" id="IPR022764">
    <property type="entry name" value="Peptidase_S54_rhomboid_dom"/>
</dbReference>
<comment type="caution">
    <text evidence="17">The sequence shown here is derived from an EMBL/GenBank/DDBJ whole genome shotgun (WGS) entry which is preliminary data.</text>
</comment>